<keyword evidence="3" id="KW-1185">Reference proteome</keyword>
<comment type="caution">
    <text evidence="2">The sequence shown here is derived from an EMBL/GenBank/DDBJ whole genome shotgun (WGS) entry which is preliminary data.</text>
</comment>
<organism evidence="2 3">
    <name type="scientific">Colletotrichum higginsianum (strain IMI 349063)</name>
    <name type="common">Crucifer anthracnose fungus</name>
    <dbReference type="NCBI Taxonomy" id="759273"/>
    <lineage>
        <taxon>Eukaryota</taxon>
        <taxon>Fungi</taxon>
        <taxon>Dikarya</taxon>
        <taxon>Ascomycota</taxon>
        <taxon>Pezizomycotina</taxon>
        <taxon>Sordariomycetes</taxon>
        <taxon>Hypocreomycetidae</taxon>
        <taxon>Glomerellales</taxon>
        <taxon>Glomerellaceae</taxon>
        <taxon>Colletotrichum</taxon>
        <taxon>Colletotrichum destructivum species complex</taxon>
    </lineage>
</organism>
<dbReference type="VEuPathDB" id="FungiDB:CH63R_08914"/>
<evidence type="ECO:0000256" key="1">
    <source>
        <dbReference type="SAM" id="MobiDB-lite"/>
    </source>
</evidence>
<dbReference type="KEGG" id="chig:CH63R_08914"/>
<dbReference type="GeneID" id="28867995"/>
<feature type="compositionally biased region" description="Basic and acidic residues" evidence="1">
    <location>
        <begin position="56"/>
        <end position="77"/>
    </location>
</feature>
<reference evidence="3" key="1">
    <citation type="journal article" date="2017" name="BMC Genomics">
        <title>Gapless genome assembly of Colletotrichum higginsianum reveals chromosome structure and association of transposable elements with secondary metabolite gene clusters.</title>
        <authorList>
            <person name="Dallery J.-F."/>
            <person name="Lapalu N."/>
            <person name="Zampounis A."/>
            <person name="Pigne S."/>
            <person name="Luyten I."/>
            <person name="Amselem J."/>
            <person name="Wittenberg A.H.J."/>
            <person name="Zhou S."/>
            <person name="de Queiroz M.V."/>
            <person name="Robin G.P."/>
            <person name="Auger A."/>
            <person name="Hainaut M."/>
            <person name="Henrissat B."/>
            <person name="Kim K.-T."/>
            <person name="Lee Y.-H."/>
            <person name="Lespinet O."/>
            <person name="Schwartz D.C."/>
            <person name="Thon M.R."/>
            <person name="O'Connell R.J."/>
        </authorList>
    </citation>
    <scope>NUCLEOTIDE SEQUENCE [LARGE SCALE GENOMIC DNA]</scope>
    <source>
        <strain evidence="3">IMI 349063</strain>
    </source>
</reference>
<evidence type="ECO:0000313" key="3">
    <source>
        <dbReference type="Proteomes" id="UP000092177"/>
    </source>
</evidence>
<dbReference type="Proteomes" id="UP000092177">
    <property type="component" value="Chromosome 6"/>
</dbReference>
<accession>A0A1B7Y5W7</accession>
<evidence type="ECO:0000313" key="2">
    <source>
        <dbReference type="EMBL" id="OBR07393.1"/>
    </source>
</evidence>
<sequence>MPSLVGLIQTEQRVMEVRGGGGLQFIGLERVSNPIFYLYYFRTVSLQSTLRLFGREGTRGKTERETAEDQWHEDRRSPGCISKLPEVRLEIASNNGSLHVIIMPQPEDTPTSPPPTFSLFWFWS</sequence>
<proteinExistence type="predicted"/>
<feature type="region of interest" description="Disordered" evidence="1">
    <location>
        <begin position="56"/>
        <end position="78"/>
    </location>
</feature>
<name>A0A1B7Y5W7_COLHI</name>
<protein>
    <submittedName>
        <fullName evidence="2">Uncharacterized protein</fullName>
    </submittedName>
</protein>
<dbReference type="RefSeq" id="XP_018155911.1">
    <property type="nucleotide sequence ID" value="XM_018303888.1"/>
</dbReference>
<gene>
    <name evidence="2" type="ORF">CH63R_08914</name>
</gene>
<dbReference type="EMBL" id="LTAN01000006">
    <property type="protein sequence ID" value="OBR07393.1"/>
    <property type="molecule type" value="Genomic_DNA"/>
</dbReference>
<dbReference type="AlphaFoldDB" id="A0A1B7Y5W7"/>